<dbReference type="Proteomes" id="UP001159329">
    <property type="component" value="Unassembled WGS sequence"/>
</dbReference>
<dbReference type="GO" id="GO:0046677">
    <property type="term" value="P:response to antibiotic"/>
    <property type="evidence" value="ECO:0007669"/>
    <property type="project" value="TreeGrafter"/>
</dbReference>
<dbReference type="GO" id="GO:0022857">
    <property type="term" value="F:transmembrane transporter activity"/>
    <property type="evidence" value="ECO:0007669"/>
    <property type="project" value="InterPro"/>
</dbReference>
<dbReference type="Gene3D" id="2.40.50.100">
    <property type="match status" value="1"/>
</dbReference>
<dbReference type="Gene3D" id="1.10.287.470">
    <property type="entry name" value="Helix hairpin bin"/>
    <property type="match status" value="1"/>
</dbReference>
<dbReference type="InterPro" id="IPR006143">
    <property type="entry name" value="RND_pump_MFP"/>
</dbReference>
<gene>
    <name evidence="9" type="ORF">N7644_01040</name>
</gene>
<dbReference type="Pfam" id="PF25967">
    <property type="entry name" value="RND-MFP_C"/>
    <property type="match status" value="1"/>
</dbReference>
<dbReference type="FunFam" id="2.40.420.20:FF:000001">
    <property type="entry name" value="Efflux RND transporter periplasmic adaptor subunit"/>
    <property type="match status" value="1"/>
</dbReference>
<dbReference type="SUPFAM" id="SSF111369">
    <property type="entry name" value="HlyD-like secretion proteins"/>
    <property type="match status" value="1"/>
</dbReference>
<evidence type="ECO:0000256" key="4">
    <source>
        <dbReference type="SAM" id="MobiDB-lite"/>
    </source>
</evidence>
<dbReference type="NCBIfam" id="TIGR01730">
    <property type="entry name" value="RND_mfp"/>
    <property type="match status" value="1"/>
</dbReference>
<dbReference type="Gene3D" id="2.40.30.170">
    <property type="match status" value="1"/>
</dbReference>
<dbReference type="GO" id="GO:0005886">
    <property type="term" value="C:plasma membrane"/>
    <property type="evidence" value="ECO:0007669"/>
    <property type="project" value="UniProtKB-SubCell"/>
</dbReference>
<dbReference type="InterPro" id="IPR058626">
    <property type="entry name" value="MdtA-like_b-barrel"/>
</dbReference>
<reference evidence="9" key="1">
    <citation type="submission" date="2022-09" db="EMBL/GenBank/DDBJ databases">
        <title>Intensive care unit water sources are persistently colonized with multi-drug resistant bacteria and are the site of extensive horizontal gene transfer of antibiotic resistance genes.</title>
        <authorList>
            <person name="Diorio-Toth L."/>
        </authorList>
    </citation>
    <scope>NUCLEOTIDE SEQUENCE</scope>
    <source>
        <strain evidence="9">GD04005</strain>
    </source>
</reference>
<feature type="domain" description="Multidrug resistance protein MdtA-like barrel-sandwich hybrid" evidence="6">
    <location>
        <begin position="72"/>
        <end position="212"/>
    </location>
</feature>
<dbReference type="InterPro" id="IPR058625">
    <property type="entry name" value="MdtA-like_BSH"/>
</dbReference>
<keyword evidence="3" id="KW-0175">Coiled coil</keyword>
<feature type="region of interest" description="Disordered" evidence="4">
    <location>
        <begin position="382"/>
        <end position="407"/>
    </location>
</feature>
<comment type="subcellular location">
    <subcellularLocation>
        <location evidence="1">Cell inner membrane</location>
        <topology evidence="1">Lipid-anchor</topology>
    </subcellularLocation>
</comment>
<evidence type="ECO:0000256" key="2">
    <source>
        <dbReference type="ARBA" id="ARBA00009477"/>
    </source>
</evidence>
<feature type="coiled-coil region" evidence="3">
    <location>
        <begin position="136"/>
        <end position="177"/>
    </location>
</feature>
<feature type="domain" description="Multidrug resistance protein MdtA-like alpha-helical hairpin" evidence="5">
    <location>
        <begin position="112"/>
        <end position="181"/>
    </location>
</feature>
<dbReference type="Gene3D" id="2.40.420.20">
    <property type="match status" value="1"/>
</dbReference>
<evidence type="ECO:0000259" key="6">
    <source>
        <dbReference type="Pfam" id="PF25917"/>
    </source>
</evidence>
<dbReference type="PANTHER" id="PTHR30158:SF10">
    <property type="entry name" value="CATION EFFLUX PUMP"/>
    <property type="match status" value="1"/>
</dbReference>
<dbReference type="Pfam" id="PF25876">
    <property type="entry name" value="HH_MFP_RND"/>
    <property type="match status" value="1"/>
</dbReference>
<accession>A0AA42I544</accession>
<feature type="domain" description="Multidrug resistance protein MdtA-like C-terminal permuted SH3" evidence="8">
    <location>
        <begin position="307"/>
        <end position="367"/>
    </location>
</feature>
<evidence type="ECO:0000259" key="5">
    <source>
        <dbReference type="Pfam" id="PF25876"/>
    </source>
</evidence>
<dbReference type="Pfam" id="PF25917">
    <property type="entry name" value="BSH_RND"/>
    <property type="match status" value="1"/>
</dbReference>
<feature type="compositionally biased region" description="Polar residues" evidence="4">
    <location>
        <begin position="383"/>
        <end position="401"/>
    </location>
</feature>
<evidence type="ECO:0000259" key="7">
    <source>
        <dbReference type="Pfam" id="PF25944"/>
    </source>
</evidence>
<protein>
    <submittedName>
        <fullName evidence="9">Efflux RND transporter periplasmic adaptor subunit</fullName>
    </submittedName>
</protein>
<dbReference type="AlphaFoldDB" id="A0AA42I544"/>
<evidence type="ECO:0000256" key="1">
    <source>
        <dbReference type="ARBA" id="ARBA00004519"/>
    </source>
</evidence>
<proteinExistence type="inferred from homology"/>
<dbReference type="RefSeq" id="WP_279694133.1">
    <property type="nucleotide sequence ID" value="NZ_JAOEEO010000001.1"/>
</dbReference>
<dbReference type="InterPro" id="IPR058627">
    <property type="entry name" value="MdtA-like_C"/>
</dbReference>
<dbReference type="Pfam" id="PF25944">
    <property type="entry name" value="Beta-barrel_RND"/>
    <property type="match status" value="1"/>
</dbReference>
<evidence type="ECO:0000256" key="3">
    <source>
        <dbReference type="SAM" id="Coils"/>
    </source>
</evidence>
<comment type="similarity">
    <text evidence="2">Belongs to the membrane fusion protein (MFP) (TC 8.A.1) family.</text>
</comment>
<organism evidence="9 10">
    <name type="scientific">Acinetobacter courvalinii</name>
    <dbReference type="NCBI Taxonomy" id="280147"/>
    <lineage>
        <taxon>Bacteria</taxon>
        <taxon>Pseudomonadati</taxon>
        <taxon>Pseudomonadota</taxon>
        <taxon>Gammaproteobacteria</taxon>
        <taxon>Moraxellales</taxon>
        <taxon>Moraxellaceae</taxon>
        <taxon>Acinetobacter</taxon>
    </lineage>
</organism>
<feature type="domain" description="Multidrug resistance protein MdtA-like beta-barrel" evidence="7">
    <location>
        <begin position="223"/>
        <end position="299"/>
    </location>
</feature>
<dbReference type="EMBL" id="JAOEEO010000001">
    <property type="protein sequence ID" value="MDH0562265.1"/>
    <property type="molecule type" value="Genomic_DNA"/>
</dbReference>
<comment type="caution">
    <text evidence="9">The sequence shown here is derived from an EMBL/GenBank/DDBJ whole genome shotgun (WGS) entry which is preliminary data.</text>
</comment>
<name>A0AA42I544_9GAMM</name>
<sequence length="407" mass="43712">MSLSRKQLTLSAVIIAVFATGGSFILFQENADAKATSTANTPPAATVDVAHVVSQTITDWQEYSGRLEAIDQVDVRPQVSGKLIGVHFKDGSLVNKGDLLFTIDPRPFEAELNRAKAQLASAEAQVTYTAANLDRNQRLIQSNAIAHQELDQAQNEARSANANLQAAKAAVETARLNLEYTRITAPVSGRISRAEVTVGNVVSAGNGAQILTSLVSVSRLYASFDVDEQTYLKYISNQRNSAQVPVYLGLANESGFSREGYISSIDNNLNTTSGTIRVRATFDNPKGVMLPGLYARIRLGGGQPRAAILISPTAIGVDQDKRFVVVVDAKNQTAYREVKLGAQQDGLQIINSGLQVGDRIVVNGLQRIRPGDPVKPHLIAMPNPQTITDNTAQQPQPSEKTPISAKG</sequence>
<evidence type="ECO:0000313" key="10">
    <source>
        <dbReference type="Proteomes" id="UP001159329"/>
    </source>
</evidence>
<evidence type="ECO:0000313" key="9">
    <source>
        <dbReference type="EMBL" id="MDH0562265.1"/>
    </source>
</evidence>
<dbReference type="InterPro" id="IPR058624">
    <property type="entry name" value="MdtA-like_HH"/>
</dbReference>
<evidence type="ECO:0000259" key="8">
    <source>
        <dbReference type="Pfam" id="PF25967"/>
    </source>
</evidence>
<dbReference type="PANTHER" id="PTHR30158">
    <property type="entry name" value="ACRA/E-RELATED COMPONENT OF DRUG EFFLUX TRANSPORTER"/>
    <property type="match status" value="1"/>
</dbReference>